<sequence length="807" mass="87054">MHFHPSGSSCCSGGKPAPATPRRPHSLTRDGGGRAGGRRLPSSLSRVGPTAHLSLLVPRLVGALEVLAVLVVAEQVLLVDAAVRLAVAALEPAEPVRLAEPLEVAHHAGVAELGRADKVVNHLALVDEGQVRRDGAGLPRQERVPAPEEDDGRDGAHVQQDKGGEAERDPKGRDRLLARVDAPLLGVAAGRDGGVEELGAHDRRQARQQHRQHLGHHAAEADQEHEQVAVEEGLERHQRERHGRVVERERPRRRVPLGQDVVGLHHAHVRLQRAPAELDADGQGGHDPRRVGRDDAGAREEEHGDEAHEEGDADDERQEPVETQRARVRVLGHVVVSEPVRVLRGDGVLVVGGQRRVAEDVAVVLELGVDVAVADDVQVRKVDEDVADDGHGREARDAPDVGQQAGPPPLEDVEEHAAAERADAQGRGEQPRPHRLQADHLLAVGVREPLGPVGIQNEGGGAKRRHQRHGQRGGDGRHGDGKVPQLDGPDGSQPAEAGDVVDVDGLGREGAALLGQLVVGLEALDLEVGDLPQDAVHDGEDRRQELDGEVLEPRDLGRGPEPDQRVRARPLEEELHHDGQRDGQADEPRQVGPPHRKGLPVGLRVKDLRLLALVDGERGLAHVDAVVARDRRPRHDAEVDLVMLVLPRALLRRRLLDDDLDDLAPLVGLVLASVLDCRPTAQARPAQARPAREGPCNGSPGRGGRRRHEILAIDPGVRLKTGPQTAGETTARLLLLQFLDKGRVLEAHRPQGGGHIEDGFVVLIRLVLRRLAKGRGGAQQREVVLLFFGCGLLAASRRRKARPPARM</sequence>
<feature type="compositionally biased region" description="Basic and acidic residues" evidence="1">
    <location>
        <begin position="233"/>
        <end position="250"/>
    </location>
</feature>
<feature type="compositionally biased region" description="Basic and acidic residues" evidence="1">
    <location>
        <begin position="535"/>
        <end position="589"/>
    </location>
</feature>
<gene>
    <name evidence="2" type="ORF">ColSpa_10473</name>
</gene>
<dbReference type="EMBL" id="BQXU01000036">
    <property type="protein sequence ID" value="GKT50292.1"/>
    <property type="molecule type" value="Genomic_DNA"/>
</dbReference>
<comment type="caution">
    <text evidence="2">The sequence shown here is derived from an EMBL/GenBank/DDBJ whole genome shotgun (WGS) entry which is preliminary data.</text>
</comment>
<feature type="compositionally biased region" description="Basic residues" evidence="1">
    <location>
        <begin position="462"/>
        <end position="471"/>
    </location>
</feature>
<accession>A0AA37PDQ4</accession>
<keyword evidence="3" id="KW-1185">Reference proteome</keyword>
<feature type="compositionally biased region" description="Acidic residues" evidence="1">
    <location>
        <begin position="307"/>
        <end position="317"/>
    </location>
</feature>
<proteinExistence type="predicted"/>
<feature type="region of interest" description="Disordered" evidence="1">
    <location>
        <begin position="682"/>
        <end position="705"/>
    </location>
</feature>
<evidence type="ECO:0000313" key="3">
    <source>
        <dbReference type="Proteomes" id="UP001055115"/>
    </source>
</evidence>
<feature type="compositionally biased region" description="Basic and acidic residues" evidence="1">
    <location>
        <begin position="217"/>
        <end position="226"/>
    </location>
</feature>
<feature type="region of interest" description="Disordered" evidence="1">
    <location>
        <begin position="1"/>
        <end position="45"/>
    </location>
</feature>
<reference evidence="2 3" key="1">
    <citation type="submission" date="2022-03" db="EMBL/GenBank/DDBJ databases">
        <title>Genome data of Colletotrichum spp.</title>
        <authorList>
            <person name="Utami Y.D."/>
            <person name="Hiruma K."/>
        </authorList>
    </citation>
    <scope>NUCLEOTIDE SEQUENCE [LARGE SCALE GENOMIC DNA]</scope>
    <source>
        <strain evidence="2 3">MAFF 239500</strain>
    </source>
</reference>
<evidence type="ECO:0000313" key="2">
    <source>
        <dbReference type="EMBL" id="GKT50292.1"/>
    </source>
</evidence>
<organism evidence="2 3">
    <name type="scientific">Colletotrichum spaethianum</name>
    <dbReference type="NCBI Taxonomy" id="700344"/>
    <lineage>
        <taxon>Eukaryota</taxon>
        <taxon>Fungi</taxon>
        <taxon>Dikarya</taxon>
        <taxon>Ascomycota</taxon>
        <taxon>Pezizomycotina</taxon>
        <taxon>Sordariomycetes</taxon>
        <taxon>Hypocreomycetidae</taxon>
        <taxon>Glomerellales</taxon>
        <taxon>Glomerellaceae</taxon>
        <taxon>Colletotrichum</taxon>
        <taxon>Colletotrichum spaethianum species complex</taxon>
    </lineage>
</organism>
<feature type="region of interest" description="Disordered" evidence="1">
    <location>
        <begin position="532"/>
        <end position="598"/>
    </location>
</feature>
<feature type="region of interest" description="Disordered" evidence="1">
    <location>
        <begin position="233"/>
        <end position="252"/>
    </location>
</feature>
<feature type="compositionally biased region" description="Basic and acidic residues" evidence="1">
    <location>
        <begin position="384"/>
        <end position="399"/>
    </location>
</feature>
<feature type="region of interest" description="Disordered" evidence="1">
    <location>
        <begin position="384"/>
        <end position="433"/>
    </location>
</feature>
<evidence type="ECO:0000256" key="1">
    <source>
        <dbReference type="SAM" id="MobiDB-lite"/>
    </source>
</evidence>
<feature type="compositionally biased region" description="Basic and acidic residues" evidence="1">
    <location>
        <begin position="415"/>
        <end position="433"/>
    </location>
</feature>
<dbReference type="Proteomes" id="UP001055115">
    <property type="component" value="Unassembled WGS sequence"/>
</dbReference>
<feature type="region of interest" description="Disordered" evidence="1">
    <location>
        <begin position="447"/>
        <end position="500"/>
    </location>
</feature>
<name>A0AA37PDQ4_9PEZI</name>
<feature type="region of interest" description="Disordered" evidence="1">
    <location>
        <begin position="131"/>
        <end position="175"/>
    </location>
</feature>
<feature type="compositionally biased region" description="Basic and acidic residues" evidence="1">
    <location>
        <begin position="284"/>
        <end position="306"/>
    </location>
</feature>
<dbReference type="AlphaFoldDB" id="A0AA37PDQ4"/>
<protein>
    <submittedName>
        <fullName evidence="2">Uncharacterized protein</fullName>
    </submittedName>
</protein>
<feature type="compositionally biased region" description="Basic and acidic residues" evidence="1">
    <location>
        <begin position="472"/>
        <end position="481"/>
    </location>
</feature>
<dbReference type="RefSeq" id="XP_049132642.1">
    <property type="nucleotide sequence ID" value="XM_049276685.1"/>
</dbReference>
<feature type="compositionally biased region" description="Basic residues" evidence="1">
    <location>
        <begin position="206"/>
        <end position="216"/>
    </location>
</feature>
<feature type="compositionally biased region" description="Low complexity" evidence="1">
    <location>
        <begin position="1"/>
        <end position="14"/>
    </location>
</feature>
<feature type="region of interest" description="Disordered" evidence="1">
    <location>
        <begin position="274"/>
        <end position="325"/>
    </location>
</feature>
<feature type="compositionally biased region" description="Basic and acidic residues" evidence="1">
    <location>
        <begin position="131"/>
        <end position="146"/>
    </location>
</feature>
<feature type="region of interest" description="Disordered" evidence="1">
    <location>
        <begin position="202"/>
        <end position="226"/>
    </location>
</feature>
<dbReference type="GeneID" id="73331275"/>
<feature type="compositionally biased region" description="Basic and acidic residues" evidence="1">
    <location>
        <begin position="153"/>
        <end position="175"/>
    </location>
</feature>